<keyword evidence="3" id="KW-1185">Reference proteome</keyword>
<organism evidence="2 3">
    <name type="scientific">Polyrhizophydium stewartii</name>
    <dbReference type="NCBI Taxonomy" id="2732419"/>
    <lineage>
        <taxon>Eukaryota</taxon>
        <taxon>Fungi</taxon>
        <taxon>Fungi incertae sedis</taxon>
        <taxon>Chytridiomycota</taxon>
        <taxon>Chytridiomycota incertae sedis</taxon>
        <taxon>Chytridiomycetes</taxon>
        <taxon>Rhizophydiales</taxon>
        <taxon>Rhizophydiales incertae sedis</taxon>
        <taxon>Polyrhizophydium</taxon>
    </lineage>
</organism>
<evidence type="ECO:0000259" key="1">
    <source>
        <dbReference type="Pfam" id="PF12804"/>
    </source>
</evidence>
<protein>
    <recommendedName>
        <fullName evidence="1">MobA-like NTP transferase domain-containing protein</fullName>
    </recommendedName>
</protein>
<dbReference type="InterPro" id="IPR029044">
    <property type="entry name" value="Nucleotide-diphossugar_trans"/>
</dbReference>
<gene>
    <name evidence="2" type="ORF">HK105_204956</name>
</gene>
<reference evidence="2 3" key="1">
    <citation type="submission" date="2023-09" db="EMBL/GenBank/DDBJ databases">
        <title>Pangenome analysis of Batrachochytrium dendrobatidis and related Chytrids.</title>
        <authorList>
            <person name="Yacoub M.N."/>
            <person name="Stajich J.E."/>
            <person name="James T.Y."/>
        </authorList>
    </citation>
    <scope>NUCLEOTIDE SEQUENCE [LARGE SCALE GENOMIC DNA]</scope>
    <source>
        <strain evidence="2 3">JEL0888</strain>
    </source>
</reference>
<dbReference type="EMBL" id="JADGIZ020000023">
    <property type="protein sequence ID" value="KAL2915554.1"/>
    <property type="molecule type" value="Genomic_DNA"/>
</dbReference>
<accession>A0ABR4N7Y2</accession>
<dbReference type="Proteomes" id="UP001527925">
    <property type="component" value="Unassembled WGS sequence"/>
</dbReference>
<evidence type="ECO:0000313" key="3">
    <source>
        <dbReference type="Proteomes" id="UP001527925"/>
    </source>
</evidence>
<dbReference type="InterPro" id="IPR025877">
    <property type="entry name" value="MobA-like_NTP_Trfase"/>
</dbReference>
<feature type="domain" description="MobA-like NTP transferase" evidence="1">
    <location>
        <begin position="12"/>
        <end position="174"/>
    </location>
</feature>
<dbReference type="SUPFAM" id="SSF53448">
    <property type="entry name" value="Nucleotide-diphospho-sugar transferases"/>
    <property type="match status" value="1"/>
</dbReference>
<comment type="caution">
    <text evidence="2">The sequence shown here is derived from an EMBL/GenBank/DDBJ whole genome shotgun (WGS) entry which is preliminary data.</text>
</comment>
<proteinExistence type="predicted"/>
<evidence type="ECO:0000313" key="2">
    <source>
        <dbReference type="EMBL" id="KAL2915554.1"/>
    </source>
</evidence>
<name>A0ABR4N7Y2_9FUNG</name>
<dbReference type="PANTHER" id="PTHR42883:SF2">
    <property type="entry name" value="THYMIDYLYLTRANSFERASE"/>
    <property type="match status" value="1"/>
</dbReference>
<sequence>MAAPRMPAFNVLFLAAGYGTRLERDIRADATGAHAHLLGVPKALLPVCGEPLLDHWLRLLETTAGASGAAAGPAATGRDLSHVYVVCNAHFHPQFAAWAADRGLPASHVLNDGTASNATRVGAVGDLALAIAHFGLAEAGRPPLLVVAGDTLMLADFDLARFVAAGEAAPGSLVARYTVSADADTLKTGILEIEPDAAAAGSGGGGDGGVARVTGFLEKPAPEDTPSRLACPCFYYLKPDALRLVDTFLHEKRLENAPLEQIDASGKFVQWLIHRHPTYSFAISGRLDIGGLATLIEAEEYMRAHRRA</sequence>
<dbReference type="PANTHER" id="PTHR42883">
    <property type="entry name" value="GLUCOSE-1-PHOSPHATE THYMIDYLTRANSFERASE"/>
    <property type="match status" value="1"/>
</dbReference>
<dbReference type="Gene3D" id="3.90.550.10">
    <property type="entry name" value="Spore Coat Polysaccharide Biosynthesis Protein SpsA, Chain A"/>
    <property type="match status" value="1"/>
</dbReference>
<dbReference type="Pfam" id="PF12804">
    <property type="entry name" value="NTP_transf_3"/>
    <property type="match status" value="1"/>
</dbReference>